<dbReference type="Proteomes" id="UP000694540">
    <property type="component" value="Unplaced"/>
</dbReference>
<feature type="region of interest" description="Disordered" evidence="5">
    <location>
        <begin position="833"/>
        <end position="875"/>
    </location>
</feature>
<dbReference type="GO" id="GO:0005886">
    <property type="term" value="C:plasma membrane"/>
    <property type="evidence" value="ECO:0007669"/>
    <property type="project" value="TreeGrafter"/>
</dbReference>
<dbReference type="InterPro" id="IPR001849">
    <property type="entry name" value="PH_domain"/>
</dbReference>
<dbReference type="SMART" id="SM00233">
    <property type="entry name" value="PH"/>
    <property type="match status" value="2"/>
</dbReference>
<feature type="region of interest" description="Disordered" evidence="5">
    <location>
        <begin position="761"/>
        <end position="809"/>
    </location>
</feature>
<dbReference type="GO" id="GO:0034976">
    <property type="term" value="P:response to endoplasmic reticulum stress"/>
    <property type="evidence" value="ECO:0007669"/>
    <property type="project" value="Ensembl"/>
</dbReference>
<feature type="domain" description="DH" evidence="8">
    <location>
        <begin position="243"/>
        <end position="429"/>
    </location>
</feature>
<dbReference type="Pfam" id="PF00169">
    <property type="entry name" value="PH"/>
    <property type="match status" value="1"/>
</dbReference>
<evidence type="ECO:0000256" key="4">
    <source>
        <dbReference type="SAM" id="Coils"/>
    </source>
</evidence>
<accession>A0A8C3X188</accession>
<dbReference type="GO" id="GO:0060291">
    <property type="term" value="P:long-term synaptic potentiation"/>
    <property type="evidence" value="ECO:0007669"/>
    <property type="project" value="Ensembl"/>
</dbReference>
<reference evidence="10" key="2">
    <citation type="submission" date="2025-09" db="UniProtKB">
        <authorList>
            <consortium name="Ensembl"/>
        </authorList>
    </citation>
    <scope>IDENTIFICATION</scope>
</reference>
<evidence type="ECO:0000259" key="6">
    <source>
        <dbReference type="PROSITE" id="PS50003"/>
    </source>
</evidence>
<keyword evidence="4" id="KW-0175">Coiled coil</keyword>
<evidence type="ECO:0000256" key="5">
    <source>
        <dbReference type="SAM" id="MobiDB-lite"/>
    </source>
</evidence>
<proteinExistence type="predicted"/>
<dbReference type="PROSITE" id="PS00720">
    <property type="entry name" value="RASGEF"/>
    <property type="match status" value="1"/>
</dbReference>
<dbReference type="InterPro" id="IPR035899">
    <property type="entry name" value="DBL_dom_sf"/>
</dbReference>
<dbReference type="PANTHER" id="PTHR23113:SF187">
    <property type="entry name" value="RAS-SPECIFIC GUANINE NUCLEOTIDE-RELEASING FACTOR 2"/>
    <property type="match status" value="1"/>
</dbReference>
<dbReference type="GO" id="GO:0007265">
    <property type="term" value="P:Ras protein signal transduction"/>
    <property type="evidence" value="ECO:0007669"/>
    <property type="project" value="TreeGrafter"/>
</dbReference>
<dbReference type="InterPro" id="IPR000219">
    <property type="entry name" value="DH_dom"/>
</dbReference>
<dbReference type="SMART" id="SM00147">
    <property type="entry name" value="RasGEF"/>
    <property type="match status" value="1"/>
</dbReference>
<evidence type="ECO:0000256" key="3">
    <source>
        <dbReference type="PROSITE-ProRule" id="PRU00168"/>
    </source>
</evidence>
<dbReference type="GO" id="GO:0099170">
    <property type="term" value="P:postsynaptic modulation of chemical synaptic transmission"/>
    <property type="evidence" value="ECO:0007669"/>
    <property type="project" value="Ensembl"/>
</dbReference>
<dbReference type="Ensembl" id="ENSCWAT00000024554.1">
    <property type="protein sequence ID" value="ENSCWAP00000022641.1"/>
    <property type="gene ID" value="ENSCWAG00000017055.1"/>
</dbReference>
<dbReference type="PROSITE" id="PS50010">
    <property type="entry name" value="DH_2"/>
    <property type="match status" value="1"/>
</dbReference>
<gene>
    <name evidence="10" type="primary">RASGRF2</name>
</gene>
<dbReference type="FunFam" id="1.10.840.10:FF:000004">
    <property type="entry name" value="ras-specific guanine nucleotide-releasing factor 2 isoform X1"/>
    <property type="match status" value="1"/>
</dbReference>
<dbReference type="InterPro" id="IPR011993">
    <property type="entry name" value="PH-like_dom_sf"/>
</dbReference>
<dbReference type="Gene3D" id="1.10.840.10">
    <property type="entry name" value="Ras guanine-nucleotide exchange factors catalytic domain"/>
    <property type="match status" value="1"/>
</dbReference>
<dbReference type="Gene3D" id="1.20.900.10">
    <property type="entry name" value="Dbl homology (DH) domain"/>
    <property type="match status" value="1"/>
</dbReference>
<protein>
    <submittedName>
        <fullName evidence="10">Ras protein specific guanine nucleotide releasing factor 2</fullName>
    </submittedName>
</protein>
<dbReference type="SUPFAM" id="SSF48366">
    <property type="entry name" value="Ras GEF"/>
    <property type="match status" value="1"/>
</dbReference>
<dbReference type="PROSITE" id="PS50096">
    <property type="entry name" value="IQ"/>
    <property type="match status" value="1"/>
</dbReference>
<evidence type="ECO:0000259" key="7">
    <source>
        <dbReference type="PROSITE" id="PS50009"/>
    </source>
</evidence>
<dbReference type="FunFam" id="1.20.870.10:FF:000004">
    <property type="entry name" value="Ras-specific guanine nucleotide-releasing factor 1 isoform 2"/>
    <property type="match status" value="1"/>
</dbReference>
<dbReference type="PANTHER" id="PTHR23113">
    <property type="entry name" value="GUANINE NUCLEOTIDE EXCHANGE FACTOR"/>
    <property type="match status" value="1"/>
</dbReference>
<dbReference type="InterPro" id="IPR036964">
    <property type="entry name" value="RASGEF_cat_dom_sf"/>
</dbReference>
<dbReference type="GO" id="GO:0098794">
    <property type="term" value="C:postsynapse"/>
    <property type="evidence" value="ECO:0007669"/>
    <property type="project" value="GOC"/>
</dbReference>
<name>A0A8C3X188_9CETA</name>
<dbReference type="PROSITE" id="PS50009">
    <property type="entry name" value="RASGEF_CAT"/>
    <property type="match status" value="1"/>
</dbReference>
<dbReference type="Pfam" id="PF00621">
    <property type="entry name" value="RhoGEF"/>
    <property type="match status" value="1"/>
</dbReference>
<reference evidence="10" key="1">
    <citation type="submission" date="2025-08" db="UniProtKB">
        <authorList>
            <consortium name="Ensembl"/>
        </authorList>
    </citation>
    <scope>IDENTIFICATION</scope>
</reference>
<evidence type="ECO:0000259" key="9">
    <source>
        <dbReference type="PROSITE" id="PS50212"/>
    </source>
</evidence>
<keyword evidence="1 3" id="KW-0344">Guanine-nucleotide releasing factor</keyword>
<dbReference type="PROSITE" id="PS50212">
    <property type="entry name" value="RASGEF_NTER"/>
    <property type="match status" value="1"/>
</dbReference>
<feature type="compositionally biased region" description="Low complexity" evidence="5">
    <location>
        <begin position="761"/>
        <end position="776"/>
    </location>
</feature>
<dbReference type="SMART" id="SM00229">
    <property type="entry name" value="RasGEFN"/>
    <property type="match status" value="2"/>
</dbReference>
<evidence type="ECO:0000259" key="8">
    <source>
        <dbReference type="PROSITE" id="PS50010"/>
    </source>
</evidence>
<dbReference type="InterPro" id="IPR023578">
    <property type="entry name" value="Ras_GEF_dom_sf"/>
</dbReference>
<dbReference type="Pfam" id="PF00618">
    <property type="entry name" value="RasGEF_N"/>
    <property type="match status" value="1"/>
</dbReference>
<feature type="domain" description="PH" evidence="6">
    <location>
        <begin position="470"/>
        <end position="588"/>
    </location>
</feature>
<feature type="domain" description="Ras-GEF" evidence="7">
    <location>
        <begin position="1004"/>
        <end position="1236"/>
    </location>
</feature>
<dbReference type="CDD" id="cd13261">
    <property type="entry name" value="PH_RasGRF1_2"/>
    <property type="match status" value="1"/>
</dbReference>
<dbReference type="SMART" id="SM00325">
    <property type="entry name" value="RhoGEF"/>
    <property type="match status" value="1"/>
</dbReference>
<keyword evidence="11" id="KW-1185">Reference proteome</keyword>
<dbReference type="FunFam" id="1.20.870.10:FF:000006">
    <property type="entry name" value="ras-specific guanine nucleotide-releasing factor 1 isoform X1"/>
    <property type="match status" value="1"/>
</dbReference>
<dbReference type="InterPro" id="IPR000651">
    <property type="entry name" value="Ras-like_Gua-exchang_fac_N"/>
</dbReference>
<evidence type="ECO:0000313" key="10">
    <source>
        <dbReference type="Ensembl" id="ENSCWAP00000022641.1"/>
    </source>
</evidence>
<dbReference type="FunFam" id="2.30.29.30:FF:000176">
    <property type="entry name" value="ras-specific guanine nucleotide-releasing factor 1 isoform X2"/>
    <property type="match status" value="1"/>
</dbReference>
<feature type="coiled-coil region" evidence="4">
    <location>
        <begin position="161"/>
        <end position="188"/>
    </location>
</feature>
<keyword evidence="2" id="KW-0677">Repeat</keyword>
<dbReference type="SUPFAM" id="SSF50729">
    <property type="entry name" value="PH domain-like"/>
    <property type="match status" value="2"/>
</dbReference>
<dbReference type="Gene3D" id="2.30.29.30">
    <property type="entry name" value="Pleckstrin-homology domain (PH domain)/Phosphotyrosine-binding domain (PTB)"/>
    <property type="match status" value="2"/>
</dbReference>
<dbReference type="GO" id="GO:0005085">
    <property type="term" value="F:guanyl-nucleotide exchange factor activity"/>
    <property type="evidence" value="ECO:0007669"/>
    <property type="project" value="UniProtKB-KW"/>
</dbReference>
<dbReference type="FunFam" id="2.30.29.30:FF:000117">
    <property type="entry name" value="ras-specific guanine nucleotide-releasing factor 1 isoform X2"/>
    <property type="match status" value="1"/>
</dbReference>
<feature type="domain" description="N-terminal Ras-GEF" evidence="9">
    <location>
        <begin position="635"/>
        <end position="756"/>
    </location>
</feature>
<dbReference type="InterPro" id="IPR019804">
    <property type="entry name" value="Ras_G-nucl-exch_fac_CS"/>
</dbReference>
<dbReference type="CDD" id="cd00155">
    <property type="entry name" value="RasGEF"/>
    <property type="match status" value="1"/>
</dbReference>
<dbReference type="InterPro" id="IPR008937">
    <property type="entry name" value="Ras-like_GEF"/>
</dbReference>
<feature type="region of interest" description="Disordered" evidence="5">
    <location>
        <begin position="710"/>
        <end position="745"/>
    </location>
</feature>
<evidence type="ECO:0000256" key="1">
    <source>
        <dbReference type="ARBA" id="ARBA00022658"/>
    </source>
</evidence>
<dbReference type="GeneTree" id="ENSGT00940000155679"/>
<dbReference type="Pfam" id="PF00617">
    <property type="entry name" value="RasGEF"/>
    <property type="match status" value="1"/>
</dbReference>
<sequence>MQKSVRYNEGHALYLAFLARKEGTKRGFLSKKAAEASRWHEKWFALYQNVLFYFEGEQSGRPAGMYLLEGCSCERAVAPPRAGTGPGGARDALDKQYYFTVLFGHEGQKPLELRCEEEQDGKEWMEAIHQASYADILIEREVLMQKYIHLVQIVETEKIAANQLRHQLEDQDTEIERLKSEIIALNKTKERMRPYQSNQEDEDPDIKKIKKVQSFMRGWLCRRKWKTIVQDYICSPHAESMRKRNQIVFTMVEAESEYVHQLYILVNGFLRPLRMAASSKKPPISHDDVSSIFLNSETIMFLHEIFHQGLKARIANWPTLILADLFDILLPMLNIYQEFVRNHQYSLQVLANCKQNRDFDKLLKQYEANPACEGRMLETFLTYPMFQIPRYIITLHELLAHTPHEHVERKSLEFAKSKLEELSRVMHDEVSDTENIRKNLAIERMIVEGCDILLDTSQTFIRQGSLIQVPSVERGKLSKVRLGSLSLKKEGERQCFLFTKHFLICTRSSGGKLHLLKTGGVLSLIDCTLVEEPDASDDDSKGSGQVFGHLDFKIVVEPPDAAPFTVVLLAPSRQEKAAWTSDISQCVDNIRCNGLMTVVFEENSKVTVPHMIKSDARLHKDDTDICFSKTLNSCKVPQIRYASVERLLERLTDLRFLSIDFLNTFLHTYRIFTTAAVVLGKLSDIYKRPFTSIPVRSLELFFATSQNNRGEHLVDGKSPRLCRKFSSPPPLAVSRTSSPVRARKLSLTSPLNSRIGALDLTTSSASSSPTTAHSPAASPPPHSGKVPLDLSRGLSSPEQSPGAAEELVDNPRVDLCNKLKRSIQRAVLESGPVDRAGVESSPVTEATELSPCRSPSTPRHLRYRQPGGQTADNSHCSVSPASAFAIATAAAGHGSPPGFNNAERTCDKEFIIRRTATNRVLNVLRHWVSKHAQDFELNSELKMNVLNLLEEVLRDPDLLPQERKATANILRALSQDDQDDIHLKLEDIIQLTDCPKAECFETLSAMELAEQITLLDHIVFRSIPYEEFLGQGWMKPDKNERTPYIMKTSQHFNDMSNLVASQIMNYADVSSRANAIEKWVAVADICRCLHNYNGVLEITSALNRSAIYRLKKTWAKVSKQTKALMDKLQKTVSSEGRFKNLRETLKNCNPPAVPYLGMYLTDLAFIEEGTPNFTEEGLVNFSKMRMISHIIREIRQFQQTSFRIDHQPKVTQYLLDKALIIDEDTLYDLSLKIEPRLPA</sequence>
<dbReference type="AlphaFoldDB" id="A0A8C3X188"/>
<dbReference type="InterPro" id="IPR001895">
    <property type="entry name" value="RASGEF_cat_dom"/>
</dbReference>
<dbReference type="GO" id="GO:0005783">
    <property type="term" value="C:endoplasmic reticulum"/>
    <property type="evidence" value="ECO:0007669"/>
    <property type="project" value="Ensembl"/>
</dbReference>
<dbReference type="CDD" id="cd00160">
    <property type="entry name" value="RhoGEF"/>
    <property type="match status" value="1"/>
</dbReference>
<dbReference type="GO" id="GO:0098978">
    <property type="term" value="C:glutamatergic synapse"/>
    <property type="evidence" value="ECO:0007669"/>
    <property type="project" value="Ensembl"/>
</dbReference>
<evidence type="ECO:0000256" key="2">
    <source>
        <dbReference type="ARBA" id="ARBA00022737"/>
    </source>
</evidence>
<feature type="domain" description="PH" evidence="6">
    <location>
        <begin position="22"/>
        <end position="133"/>
    </location>
</feature>
<dbReference type="FunFam" id="1.20.900.10:FF:000005">
    <property type="entry name" value="Ras-specific guanine nucleotide-releasing factor 1 isoform 2"/>
    <property type="match status" value="1"/>
</dbReference>
<dbReference type="PROSITE" id="PS50003">
    <property type="entry name" value="PH_DOMAIN"/>
    <property type="match status" value="2"/>
</dbReference>
<dbReference type="Gene3D" id="1.20.870.10">
    <property type="entry name" value="Son of sevenless (SoS) protein Chain: S domain 1"/>
    <property type="match status" value="2"/>
</dbReference>
<evidence type="ECO:0000313" key="11">
    <source>
        <dbReference type="Proteomes" id="UP000694540"/>
    </source>
</evidence>
<dbReference type="SUPFAM" id="SSF48065">
    <property type="entry name" value="DBL homology domain (DH-domain)"/>
    <property type="match status" value="1"/>
</dbReference>
<organism evidence="10 11">
    <name type="scientific">Catagonus wagneri</name>
    <name type="common">Chacoan peccary</name>
    <dbReference type="NCBI Taxonomy" id="51154"/>
    <lineage>
        <taxon>Eukaryota</taxon>
        <taxon>Metazoa</taxon>
        <taxon>Chordata</taxon>
        <taxon>Craniata</taxon>
        <taxon>Vertebrata</taxon>
        <taxon>Euteleostomi</taxon>
        <taxon>Mammalia</taxon>
        <taxon>Eutheria</taxon>
        <taxon>Laurasiatheria</taxon>
        <taxon>Artiodactyla</taxon>
        <taxon>Suina</taxon>
        <taxon>Tayassuidae</taxon>
        <taxon>Catagonus</taxon>
    </lineage>
</organism>